<organism evidence="3 4">
    <name type="scientific">Granulicella aggregans</name>
    <dbReference type="NCBI Taxonomy" id="474949"/>
    <lineage>
        <taxon>Bacteria</taxon>
        <taxon>Pseudomonadati</taxon>
        <taxon>Acidobacteriota</taxon>
        <taxon>Terriglobia</taxon>
        <taxon>Terriglobales</taxon>
        <taxon>Acidobacteriaceae</taxon>
        <taxon>Granulicella</taxon>
    </lineage>
</organism>
<evidence type="ECO:0000259" key="2">
    <source>
        <dbReference type="Pfam" id="PF07593"/>
    </source>
</evidence>
<dbReference type="Gene3D" id="2.130.10.130">
    <property type="entry name" value="Integrin alpha, N-terminal"/>
    <property type="match status" value="1"/>
</dbReference>
<dbReference type="InterPro" id="IPR027039">
    <property type="entry name" value="Crtac1"/>
</dbReference>
<dbReference type="Pfam" id="PF07593">
    <property type="entry name" value="UnbV_ASPIC"/>
    <property type="match status" value="1"/>
</dbReference>
<feature type="domain" description="ASPIC/UnbV" evidence="2">
    <location>
        <begin position="648"/>
        <end position="720"/>
    </location>
</feature>
<evidence type="ECO:0000313" key="4">
    <source>
        <dbReference type="Proteomes" id="UP000540989"/>
    </source>
</evidence>
<dbReference type="SUPFAM" id="SSF69318">
    <property type="entry name" value="Integrin alpha N-terminal domain"/>
    <property type="match status" value="2"/>
</dbReference>
<keyword evidence="4" id="KW-1185">Reference proteome</keyword>
<reference evidence="3 4" key="1">
    <citation type="submission" date="2020-08" db="EMBL/GenBank/DDBJ databases">
        <title>Genomic Encyclopedia of Type Strains, Phase IV (KMG-V): Genome sequencing to study the core and pangenomes of soil and plant-associated prokaryotes.</title>
        <authorList>
            <person name="Whitman W."/>
        </authorList>
    </citation>
    <scope>NUCLEOTIDE SEQUENCE [LARGE SCALE GENOMIC DNA]</scope>
    <source>
        <strain evidence="3 4">M8UP14</strain>
    </source>
</reference>
<comment type="caution">
    <text evidence="3">The sequence shown here is derived from an EMBL/GenBank/DDBJ whole genome shotgun (WGS) entry which is preliminary data.</text>
</comment>
<dbReference type="InterPro" id="IPR028994">
    <property type="entry name" value="Integrin_alpha_N"/>
</dbReference>
<proteinExistence type="predicted"/>
<dbReference type="InterPro" id="IPR013517">
    <property type="entry name" value="FG-GAP"/>
</dbReference>
<dbReference type="AlphaFoldDB" id="A0A7W8E4A6"/>
<name>A0A7W8E4A6_9BACT</name>
<sequence length="742" mass="81167">MAPPAIGSVSMPTKGEDAAPIYQAESTKRMAKLLRNIFAATDWKLDPSKPTQRVDYYSELLRTKPLSFEQDTIVRQQLAREMLGSGDAAGAIRQLEEVRRRWQRDARIMSANGIKQLGKDLALAYLRLGEQENCATMHGQRACLFPLRASAVHQMPRGAEGAVRELSALLEANPSDSESQWLLNVAYMQLGRYPKDVPVRWLIPESRFDSEAKLPEFPEVAASSGIDITGHAGGVVVEDFDGDGQLDIMVTSSGPLDQMHLFHNNGDGTFRDVTRQSGLLGETGGLNLVLTDYNNDGHPDVLVLRGGWWGKQGLYPMSLLRNNGNGTFDDVTEAAGLLLPASSAPTNTAAWADFDGDGWLDLFVGHESSASDPHPSQLFHNNHDGTFTEIAAASGIANLGFVKGVAWGDFNNDGRPDLYVSMMYGRNKLFRNDGPADKNAPHDLTKGWKFTDVPEAAGVSQQSNSFATWFFDYDNDGWPDIFVAGYSLQSSSDVGAFEMGLPIASEKPKLYRNNHDGTFTDVSAQTHLDRAILTMGANFGDLDNDGWLDIYLGTGDSTYQALLPNRMFRNDHGQRFQDVTTAGDFGHLQKGHGIAFADLRRSGFEDICEEMGGAQVGDVYQSALYRNPGNKNHSITLKLEGVRSNRAAFGAKIKLTVGSGKGTKRYIFRTVGFGSSFGGNPFEQHIGIGLAEVIDEVEVTWPATGIVDRIRAVKADHHYTLREGDSKLTQLNSANSRGQAKF</sequence>
<dbReference type="InterPro" id="IPR011990">
    <property type="entry name" value="TPR-like_helical_dom_sf"/>
</dbReference>
<keyword evidence="1" id="KW-0732">Signal</keyword>
<dbReference type="Proteomes" id="UP000540989">
    <property type="component" value="Unassembled WGS sequence"/>
</dbReference>
<dbReference type="EMBL" id="JACHIP010000002">
    <property type="protein sequence ID" value="MBB5056960.1"/>
    <property type="molecule type" value="Genomic_DNA"/>
</dbReference>
<dbReference type="SUPFAM" id="SSF48452">
    <property type="entry name" value="TPR-like"/>
    <property type="match status" value="1"/>
</dbReference>
<dbReference type="Gene3D" id="1.25.40.10">
    <property type="entry name" value="Tetratricopeptide repeat domain"/>
    <property type="match status" value="1"/>
</dbReference>
<evidence type="ECO:0000256" key="1">
    <source>
        <dbReference type="ARBA" id="ARBA00022729"/>
    </source>
</evidence>
<protein>
    <recommendedName>
        <fullName evidence="2">ASPIC/UnbV domain-containing protein</fullName>
    </recommendedName>
</protein>
<dbReference type="InterPro" id="IPR011519">
    <property type="entry name" value="UnbV_ASPIC"/>
</dbReference>
<evidence type="ECO:0000313" key="3">
    <source>
        <dbReference type="EMBL" id="MBB5056960.1"/>
    </source>
</evidence>
<dbReference type="PANTHER" id="PTHR16026:SF0">
    <property type="entry name" value="CARTILAGE ACIDIC PROTEIN 1"/>
    <property type="match status" value="1"/>
</dbReference>
<dbReference type="PANTHER" id="PTHR16026">
    <property type="entry name" value="CARTILAGE ACIDIC PROTEIN 1"/>
    <property type="match status" value="1"/>
</dbReference>
<dbReference type="Pfam" id="PF13517">
    <property type="entry name" value="FG-GAP_3"/>
    <property type="match status" value="4"/>
</dbReference>
<accession>A0A7W8E4A6</accession>
<gene>
    <name evidence="3" type="ORF">HDF16_001645</name>
</gene>